<proteinExistence type="predicted"/>
<dbReference type="AlphaFoldDB" id="A0A423K0B2"/>
<comment type="caution">
    <text evidence="1">The sequence shown here is derived from an EMBL/GenBank/DDBJ whole genome shotgun (WGS) entry which is preliminary data.</text>
</comment>
<organism evidence="1 2">
    <name type="scientific">Pseudomonas frederiksbergensis</name>
    <dbReference type="NCBI Taxonomy" id="104087"/>
    <lineage>
        <taxon>Bacteria</taxon>
        <taxon>Pseudomonadati</taxon>
        <taxon>Pseudomonadota</taxon>
        <taxon>Gammaproteobacteria</taxon>
        <taxon>Pseudomonadales</taxon>
        <taxon>Pseudomonadaceae</taxon>
        <taxon>Pseudomonas</taxon>
    </lineage>
</organism>
<evidence type="ECO:0008006" key="3">
    <source>
        <dbReference type="Google" id="ProtNLM"/>
    </source>
</evidence>
<dbReference type="EMBL" id="MOBQ01000024">
    <property type="protein sequence ID" value="RON43662.1"/>
    <property type="molecule type" value="Genomic_DNA"/>
</dbReference>
<accession>A0A423K0B2</accession>
<evidence type="ECO:0000313" key="2">
    <source>
        <dbReference type="Proteomes" id="UP000285349"/>
    </source>
</evidence>
<protein>
    <recommendedName>
        <fullName evidence="3">Lipoprotein</fullName>
    </recommendedName>
</protein>
<name>A0A423K0B2_9PSED</name>
<sequence length="110" mass="12373">MELNMRFLLIALLQVTFLSGCSSTPREKTEFEKQLDAVPMPTTEAERLNECKRLGWAALDATRGAPHNLLSLFKKWDSTKLEAIDGRMTAMNCTRAESYPWIAGPAKQVN</sequence>
<dbReference type="Proteomes" id="UP000285349">
    <property type="component" value="Unassembled WGS sequence"/>
</dbReference>
<evidence type="ECO:0000313" key="1">
    <source>
        <dbReference type="EMBL" id="RON43662.1"/>
    </source>
</evidence>
<reference evidence="1 2" key="1">
    <citation type="submission" date="2016-10" db="EMBL/GenBank/DDBJ databases">
        <title>Comparative genome analysis of multiple Pseudomonas spp. focuses on biocontrol and plant growth promoting traits.</title>
        <authorList>
            <person name="Tao X.-Y."/>
            <person name="Taylor C.G."/>
        </authorList>
    </citation>
    <scope>NUCLEOTIDE SEQUENCE [LARGE SCALE GENOMIC DNA]</scope>
    <source>
        <strain evidence="1 2">37A10</strain>
    </source>
</reference>
<dbReference type="PROSITE" id="PS51257">
    <property type="entry name" value="PROKAR_LIPOPROTEIN"/>
    <property type="match status" value="1"/>
</dbReference>
<gene>
    <name evidence="1" type="ORF">BK666_20820</name>
</gene>